<protein>
    <submittedName>
        <fullName evidence="2">Uncharacterized protein</fullName>
    </submittedName>
</protein>
<reference evidence="2 3" key="1">
    <citation type="submission" date="2020-11" db="EMBL/GenBank/DDBJ databases">
        <title>Carbohydrate-dependent, anaerobic sulfur respiration: A novel catabolism in halophilic archaea.</title>
        <authorList>
            <person name="Sorokin D.Y."/>
            <person name="Messina E."/>
            <person name="Smedile F."/>
            <person name="La Cono V."/>
            <person name="Hallsworth J.E."/>
            <person name="Yakimov M.M."/>
        </authorList>
    </citation>
    <scope>NUCLEOTIDE SEQUENCE [LARGE SCALE GENOMIC DNA]</scope>
    <source>
        <strain evidence="2 3">HSR-Est</strain>
    </source>
</reference>
<gene>
    <name evidence="2" type="ORF">HSEST_1269</name>
</gene>
<accession>A0A897NPT9</accession>
<dbReference type="PROSITE" id="PS51257">
    <property type="entry name" value="PROKAR_LIPOPROTEIN"/>
    <property type="match status" value="1"/>
</dbReference>
<dbReference type="EMBL" id="CP064791">
    <property type="protein sequence ID" value="QSG14802.1"/>
    <property type="molecule type" value="Genomic_DNA"/>
</dbReference>
<name>A0A897NPT9_9EURY</name>
<sequence>MQKGAAGAGFIALGSLAGCSGGDSGEDGTPTGTETPTGDGPGTSGGLNPGSIVPAQAGAVVSVDMQAMLDDDDLRDVVNTALGELAKFGEGGEFPQDVESAIEMAREEADLDPTGFNEGLLFMEVESSGTDEEYAGVVMETDWSEDELIGFLESDGDSELEQSEYGGKTIYSAPDSDDGGMAVLSDGRYVIGPTEVIEDVIDVSNGDGDAIAGELATLYSDTTDGHMAFATVVPDDALTEEDFSTDEITIESVGQIEYMSGSVYKTDSAYGVETSMWAGDAASDLADDIEFALDAAARMEDTSDELATRIEDVEVETSGQTTTMSYEEDIEEVKSYAEEYVGELIGMLMLFGMSSGTTTV</sequence>
<organism evidence="2 3">
    <name type="scientific">Halapricum desulfuricans</name>
    <dbReference type="NCBI Taxonomy" id="2841257"/>
    <lineage>
        <taxon>Archaea</taxon>
        <taxon>Methanobacteriati</taxon>
        <taxon>Methanobacteriota</taxon>
        <taxon>Stenosarchaea group</taxon>
        <taxon>Halobacteria</taxon>
        <taxon>Halobacteriales</taxon>
        <taxon>Haloarculaceae</taxon>
        <taxon>Halapricum</taxon>
    </lineage>
</organism>
<proteinExistence type="predicted"/>
<dbReference type="AlphaFoldDB" id="A0A897NPT9"/>
<feature type="region of interest" description="Disordered" evidence="1">
    <location>
        <begin position="21"/>
        <end position="52"/>
    </location>
</feature>
<evidence type="ECO:0000313" key="3">
    <source>
        <dbReference type="Proteomes" id="UP000663292"/>
    </source>
</evidence>
<feature type="compositionally biased region" description="Low complexity" evidence="1">
    <location>
        <begin position="27"/>
        <end position="38"/>
    </location>
</feature>
<dbReference type="Proteomes" id="UP000663292">
    <property type="component" value="Chromosome"/>
</dbReference>
<feature type="compositionally biased region" description="Gly residues" evidence="1">
    <location>
        <begin position="39"/>
        <end position="48"/>
    </location>
</feature>
<keyword evidence="3" id="KW-1185">Reference proteome</keyword>
<evidence type="ECO:0000256" key="1">
    <source>
        <dbReference type="SAM" id="MobiDB-lite"/>
    </source>
</evidence>
<evidence type="ECO:0000313" key="2">
    <source>
        <dbReference type="EMBL" id="QSG14802.1"/>
    </source>
</evidence>